<proteinExistence type="predicted"/>
<sequence>MSHRSVLHRFANLFMNKRGDNYAGLETSSHSTLSLVWNKQFSVNQKTAKPAMARELLQSGTKTDVIKQAGRRRYNIYSGWRGLSTVIVELFGRRALLQY</sequence>
<accession>W9Z2M0</accession>
<evidence type="ECO:0000313" key="1">
    <source>
        <dbReference type="EMBL" id="EXK26004.1"/>
    </source>
</evidence>
<reference evidence="1" key="1">
    <citation type="submission" date="2012-04" db="EMBL/GenBank/DDBJ databases">
        <title>The Genome Sequence of Fusarium oxysporum melonis.</title>
        <authorList>
            <consortium name="The Broad Institute Genome Sequencing Platform"/>
            <person name="Ma L.-J."/>
            <person name="Gale L.R."/>
            <person name="Schwartz D.C."/>
            <person name="Zhou S."/>
            <person name="Corby-Kistler H."/>
            <person name="Young S.K."/>
            <person name="Zeng Q."/>
            <person name="Gargeya S."/>
            <person name="Fitzgerald M."/>
            <person name="Haas B."/>
            <person name="Abouelleil A."/>
            <person name="Alvarado L."/>
            <person name="Arachchi H.M."/>
            <person name="Berlin A."/>
            <person name="Brown A."/>
            <person name="Chapman S.B."/>
            <person name="Chen Z."/>
            <person name="Dunbar C."/>
            <person name="Freedman E."/>
            <person name="Gearin G."/>
            <person name="Goldberg J."/>
            <person name="Griggs A."/>
            <person name="Gujja S."/>
            <person name="Heiman D."/>
            <person name="Howarth C."/>
            <person name="Larson L."/>
            <person name="Lui A."/>
            <person name="MacDonald P.J.P."/>
            <person name="Montmayeur A."/>
            <person name="Murphy C."/>
            <person name="Neiman D."/>
            <person name="Pearson M."/>
            <person name="Priest M."/>
            <person name="Roberts A."/>
            <person name="Saif S."/>
            <person name="Shea T."/>
            <person name="Shenoy N."/>
            <person name="Sisk P."/>
            <person name="Stolte C."/>
            <person name="Sykes S."/>
            <person name="Wortman J."/>
            <person name="Nusbaum C."/>
            <person name="Birren B."/>
        </authorList>
    </citation>
    <scope>NUCLEOTIDE SEQUENCE</scope>
    <source>
        <strain evidence="1">26406</strain>
    </source>
</reference>
<dbReference type="HOGENOM" id="CLU_2320486_0_0_1"/>
<name>W9Z2M0_FUSOX</name>
<dbReference type="EMBL" id="JH659375">
    <property type="protein sequence ID" value="EXK26004.1"/>
    <property type="molecule type" value="Genomic_DNA"/>
</dbReference>
<gene>
    <name evidence="1" type="ORF">FOMG_17404</name>
</gene>
<dbReference type="Proteomes" id="UP000030703">
    <property type="component" value="Unassembled WGS sequence"/>
</dbReference>
<dbReference type="VEuPathDB" id="FungiDB:FOMG_17404"/>
<protein>
    <submittedName>
        <fullName evidence="1">Uncharacterized protein</fullName>
    </submittedName>
</protein>
<organism evidence="1">
    <name type="scientific">Fusarium oxysporum f. sp. melonis 26406</name>
    <dbReference type="NCBI Taxonomy" id="1089452"/>
    <lineage>
        <taxon>Eukaryota</taxon>
        <taxon>Fungi</taxon>
        <taxon>Dikarya</taxon>
        <taxon>Ascomycota</taxon>
        <taxon>Pezizomycotina</taxon>
        <taxon>Sordariomycetes</taxon>
        <taxon>Hypocreomycetidae</taxon>
        <taxon>Hypocreales</taxon>
        <taxon>Nectriaceae</taxon>
        <taxon>Fusarium</taxon>
        <taxon>Fusarium oxysporum species complex</taxon>
    </lineage>
</organism>
<dbReference type="AlphaFoldDB" id="W9Z2M0"/>
<reference evidence="1" key="2">
    <citation type="submission" date="2012-05" db="EMBL/GenBank/DDBJ databases">
        <title>Annotation of the Genome Sequence of Fusarium oxysporum f. sp. melonis 26406.</title>
        <authorList>
            <consortium name="The Broad Institute Genomics Platform"/>
            <person name="Ma L.-J."/>
            <person name="Corby-Kistler H."/>
            <person name="Broz K."/>
            <person name="Gale L.R."/>
            <person name="Jonkers W."/>
            <person name="O'Donnell K."/>
            <person name="Ploetz R."/>
            <person name="Steinberg C."/>
            <person name="Schwartz D.C."/>
            <person name="VanEtten H."/>
            <person name="Zhou S."/>
            <person name="Young S.K."/>
            <person name="Zeng Q."/>
            <person name="Gargeya S."/>
            <person name="Fitzgerald M."/>
            <person name="Abouelleil A."/>
            <person name="Alvarado L."/>
            <person name="Chapman S.B."/>
            <person name="Gainer-Dewar J."/>
            <person name="Goldberg J."/>
            <person name="Griggs A."/>
            <person name="Gujja S."/>
            <person name="Hansen M."/>
            <person name="Howarth C."/>
            <person name="Imamovic A."/>
            <person name="Ireland A."/>
            <person name="Larimer J."/>
            <person name="McCowan C."/>
            <person name="Murphy C."/>
            <person name="Pearson M."/>
            <person name="Poon T.W."/>
            <person name="Priest M."/>
            <person name="Roberts A."/>
            <person name="Saif S."/>
            <person name="Shea T."/>
            <person name="Sykes S."/>
            <person name="Wortman J."/>
            <person name="Nusbaum C."/>
            <person name="Birren B."/>
        </authorList>
    </citation>
    <scope>NUCLEOTIDE SEQUENCE</scope>
    <source>
        <strain evidence="1">26406</strain>
    </source>
</reference>